<sequence>APSSVNIGKTVVREYLSAGYSRFVEGCDATWRVPCNNTAITSDVCSRWKCCWDPTHPVPCAHNKYFLIKLANSEPEYKSCGVPQTSLTTGNNAIANPPLVPFILSILKGRIVGGTAAADGDWPWAAYIFEVANGIINGGICGGALINDQWVITSAHCIGTNNPLLYGVVLGEHKVSVLTGHEVVSSVDRIISHPSFDRNSLDYDIALMKLTLKITFTKYIRPICLVTAATRTDDTIPPSFAGAVCVTVGWGFTSSPQGKRSDQLMQINLSITPRILCRSIVQSNGAAYSNRFIFPSDPQFCAGGMLGEDTCNGDSGGPLMCMHADGKYYLHGITSYGTTVCGQLNKPGIYTKIATLSSWIAANAI</sequence>
<dbReference type="InterPro" id="IPR001254">
    <property type="entry name" value="Trypsin_dom"/>
</dbReference>
<dbReference type="InterPro" id="IPR009003">
    <property type="entry name" value="Peptidase_S1_PA"/>
</dbReference>
<dbReference type="PANTHER" id="PTHR24252">
    <property type="entry name" value="ACROSIN-RELATED"/>
    <property type="match status" value="1"/>
</dbReference>
<name>F6TCC8_CIOIN</name>
<keyword evidence="1" id="KW-0645">Protease</keyword>
<dbReference type="SMART" id="SM00020">
    <property type="entry name" value="Tryp_SPc"/>
    <property type="match status" value="1"/>
</dbReference>
<feature type="domain" description="Peptidase S1" evidence="6">
    <location>
        <begin position="111"/>
        <end position="365"/>
    </location>
</feature>
<dbReference type="GO" id="GO:0004252">
    <property type="term" value="F:serine-type endopeptidase activity"/>
    <property type="evidence" value="ECO:0000318"/>
    <property type="project" value="GO_Central"/>
</dbReference>
<dbReference type="FunCoup" id="F6TCC8">
    <property type="interactions" value="2"/>
</dbReference>
<dbReference type="GeneTree" id="ENSGT00940000162823"/>
<dbReference type="EMBL" id="EAAA01001416">
    <property type="status" value="NOT_ANNOTATED_CDS"/>
    <property type="molecule type" value="Genomic_DNA"/>
</dbReference>
<dbReference type="InterPro" id="IPR001314">
    <property type="entry name" value="Peptidase_S1A"/>
</dbReference>
<keyword evidence="5" id="KW-1015">Disulfide bond</keyword>
<dbReference type="InterPro" id="IPR044913">
    <property type="entry name" value="P_trefoil_dom_sf"/>
</dbReference>
<protein>
    <recommendedName>
        <fullName evidence="6">Peptidase S1 domain-containing protein</fullName>
    </recommendedName>
</protein>
<reference evidence="8" key="1">
    <citation type="journal article" date="2002" name="Science">
        <title>The draft genome of Ciona intestinalis: insights into chordate and vertebrate origins.</title>
        <authorList>
            <person name="Dehal P."/>
            <person name="Satou Y."/>
            <person name="Campbell R.K."/>
            <person name="Chapman J."/>
            <person name="Degnan B."/>
            <person name="De Tomaso A."/>
            <person name="Davidson B."/>
            <person name="Di Gregorio A."/>
            <person name="Gelpke M."/>
            <person name="Goodstein D.M."/>
            <person name="Harafuji N."/>
            <person name="Hastings K.E."/>
            <person name="Ho I."/>
            <person name="Hotta K."/>
            <person name="Huang W."/>
            <person name="Kawashima T."/>
            <person name="Lemaire P."/>
            <person name="Martinez D."/>
            <person name="Meinertzhagen I.A."/>
            <person name="Necula S."/>
            <person name="Nonaka M."/>
            <person name="Putnam N."/>
            <person name="Rash S."/>
            <person name="Saiga H."/>
            <person name="Satake M."/>
            <person name="Terry A."/>
            <person name="Yamada L."/>
            <person name="Wang H.G."/>
            <person name="Awazu S."/>
            <person name="Azumi K."/>
            <person name="Boore J."/>
            <person name="Branno M."/>
            <person name="Chin-Bow S."/>
            <person name="DeSantis R."/>
            <person name="Doyle S."/>
            <person name="Francino P."/>
            <person name="Keys D.N."/>
            <person name="Haga S."/>
            <person name="Hayashi H."/>
            <person name="Hino K."/>
            <person name="Imai K.S."/>
            <person name="Inaba K."/>
            <person name="Kano S."/>
            <person name="Kobayashi K."/>
            <person name="Kobayashi M."/>
            <person name="Lee B.I."/>
            <person name="Makabe K.W."/>
            <person name="Manohar C."/>
            <person name="Matassi G."/>
            <person name="Medina M."/>
            <person name="Mochizuki Y."/>
            <person name="Mount S."/>
            <person name="Morishita T."/>
            <person name="Miura S."/>
            <person name="Nakayama A."/>
            <person name="Nishizaka S."/>
            <person name="Nomoto H."/>
            <person name="Ohta F."/>
            <person name="Oishi K."/>
            <person name="Rigoutsos I."/>
            <person name="Sano M."/>
            <person name="Sasaki A."/>
            <person name="Sasakura Y."/>
            <person name="Shoguchi E."/>
            <person name="Shin-i T."/>
            <person name="Spagnuolo A."/>
            <person name="Stainier D."/>
            <person name="Suzuki M.M."/>
            <person name="Tassy O."/>
            <person name="Takatori N."/>
            <person name="Tokuoka M."/>
            <person name="Yagi K."/>
            <person name="Yoshizaki F."/>
            <person name="Wada S."/>
            <person name="Zhang C."/>
            <person name="Hyatt P.D."/>
            <person name="Larimer F."/>
            <person name="Detter C."/>
            <person name="Doggett N."/>
            <person name="Glavina T."/>
            <person name="Hawkins T."/>
            <person name="Richardson P."/>
            <person name="Lucas S."/>
            <person name="Kohara Y."/>
            <person name="Levine M."/>
            <person name="Satoh N."/>
            <person name="Rokhsar D.S."/>
        </authorList>
    </citation>
    <scope>NUCLEOTIDE SEQUENCE [LARGE SCALE GENOMIC DNA]</scope>
</reference>
<dbReference type="SUPFAM" id="SSF57492">
    <property type="entry name" value="Trefoil"/>
    <property type="match status" value="1"/>
</dbReference>
<keyword evidence="8" id="KW-1185">Reference proteome</keyword>
<keyword evidence="3" id="KW-0378">Hydrolase</keyword>
<accession>F6TCC8</accession>
<dbReference type="CDD" id="cd00190">
    <property type="entry name" value="Tryp_SPc"/>
    <property type="match status" value="1"/>
</dbReference>
<evidence type="ECO:0000256" key="2">
    <source>
        <dbReference type="ARBA" id="ARBA00022729"/>
    </source>
</evidence>
<dbReference type="GO" id="GO:0006508">
    <property type="term" value="P:proteolysis"/>
    <property type="evidence" value="ECO:0000318"/>
    <property type="project" value="GO_Central"/>
</dbReference>
<keyword evidence="4" id="KW-0720">Serine protease</keyword>
<dbReference type="PRINTS" id="PR00722">
    <property type="entry name" value="CHYMOTRYPSIN"/>
</dbReference>
<dbReference type="InterPro" id="IPR033116">
    <property type="entry name" value="TRYPSIN_SER"/>
</dbReference>
<evidence type="ECO:0000313" key="8">
    <source>
        <dbReference type="Proteomes" id="UP000008144"/>
    </source>
</evidence>
<dbReference type="AlphaFoldDB" id="F6TCC8"/>
<evidence type="ECO:0000256" key="4">
    <source>
        <dbReference type="ARBA" id="ARBA00022825"/>
    </source>
</evidence>
<dbReference type="GO" id="GO:0005615">
    <property type="term" value="C:extracellular space"/>
    <property type="evidence" value="ECO:0000318"/>
    <property type="project" value="GO_Central"/>
</dbReference>
<dbReference type="PANTHER" id="PTHR24252:SF7">
    <property type="entry name" value="HYALIN"/>
    <property type="match status" value="1"/>
</dbReference>
<evidence type="ECO:0000256" key="5">
    <source>
        <dbReference type="ARBA" id="ARBA00023157"/>
    </source>
</evidence>
<dbReference type="InParanoid" id="F6TCC8"/>
<evidence type="ECO:0000313" key="7">
    <source>
        <dbReference type="Ensembl" id="ENSCINP00000010035.3"/>
    </source>
</evidence>
<dbReference type="Proteomes" id="UP000008144">
    <property type="component" value="Chromosome 2"/>
</dbReference>
<evidence type="ECO:0000259" key="6">
    <source>
        <dbReference type="PROSITE" id="PS50240"/>
    </source>
</evidence>
<dbReference type="SUPFAM" id="SSF50494">
    <property type="entry name" value="Trypsin-like serine proteases"/>
    <property type="match status" value="1"/>
</dbReference>
<dbReference type="PROSITE" id="PS50240">
    <property type="entry name" value="TRYPSIN_DOM"/>
    <property type="match status" value="1"/>
</dbReference>
<dbReference type="STRING" id="7719.ENSCINP00000010035"/>
<dbReference type="Ensembl" id="ENSCINT00000010035.3">
    <property type="protein sequence ID" value="ENSCINP00000010035.3"/>
    <property type="gene ID" value="ENSCING00000004860.3"/>
</dbReference>
<dbReference type="Gene3D" id="2.40.10.10">
    <property type="entry name" value="Trypsin-like serine proteases"/>
    <property type="match status" value="1"/>
</dbReference>
<organism evidence="7 8">
    <name type="scientific">Ciona intestinalis</name>
    <name type="common">Transparent sea squirt</name>
    <name type="synonym">Ascidia intestinalis</name>
    <dbReference type="NCBI Taxonomy" id="7719"/>
    <lineage>
        <taxon>Eukaryota</taxon>
        <taxon>Metazoa</taxon>
        <taxon>Chordata</taxon>
        <taxon>Tunicata</taxon>
        <taxon>Ascidiacea</taxon>
        <taxon>Phlebobranchia</taxon>
        <taxon>Cionidae</taxon>
        <taxon>Ciona</taxon>
    </lineage>
</organism>
<evidence type="ECO:0000256" key="3">
    <source>
        <dbReference type="ARBA" id="ARBA00022801"/>
    </source>
</evidence>
<proteinExistence type="predicted"/>
<keyword evidence="2" id="KW-0732">Signal</keyword>
<dbReference type="Pfam" id="PF00089">
    <property type="entry name" value="Trypsin"/>
    <property type="match status" value="1"/>
</dbReference>
<dbReference type="FunFam" id="2.40.10.10:FF:000120">
    <property type="entry name" value="Putative serine protease"/>
    <property type="match status" value="1"/>
</dbReference>
<dbReference type="PROSITE" id="PS00135">
    <property type="entry name" value="TRYPSIN_SER"/>
    <property type="match status" value="1"/>
</dbReference>
<reference evidence="7" key="3">
    <citation type="submission" date="2025-08" db="UniProtKB">
        <authorList>
            <consortium name="Ensembl"/>
        </authorList>
    </citation>
    <scope>IDENTIFICATION</scope>
</reference>
<reference evidence="7" key="2">
    <citation type="journal article" date="2008" name="Genome Biol.">
        <title>Improved genome assembly and evidence-based global gene model set for the chordate Ciona intestinalis: new insight into intron and operon populations.</title>
        <authorList>
            <person name="Satou Y."/>
            <person name="Mineta K."/>
            <person name="Ogasawara M."/>
            <person name="Sasakura Y."/>
            <person name="Shoguchi E."/>
            <person name="Ueno K."/>
            <person name="Yamada L."/>
            <person name="Matsumoto J."/>
            <person name="Wasserscheid J."/>
            <person name="Dewar K."/>
            <person name="Wiley G.B."/>
            <person name="Macmil S.L."/>
            <person name="Roe B.A."/>
            <person name="Zeller R.W."/>
            <person name="Hastings K.E."/>
            <person name="Lemaire P."/>
            <person name="Lindquist E."/>
            <person name="Endo T."/>
            <person name="Hotta K."/>
            <person name="Inaba K."/>
        </authorList>
    </citation>
    <scope>NUCLEOTIDE SEQUENCE [LARGE SCALE GENOMIC DNA]</scope>
    <source>
        <strain evidence="7">wild type</strain>
    </source>
</reference>
<reference evidence="7" key="4">
    <citation type="submission" date="2025-09" db="UniProtKB">
        <authorList>
            <consortium name="Ensembl"/>
        </authorList>
    </citation>
    <scope>IDENTIFICATION</scope>
</reference>
<dbReference type="OMA" id="ANSEPEY"/>
<evidence type="ECO:0000256" key="1">
    <source>
        <dbReference type="ARBA" id="ARBA00022670"/>
    </source>
</evidence>
<dbReference type="InterPro" id="IPR043504">
    <property type="entry name" value="Peptidase_S1_PA_chymotrypsin"/>
</dbReference>
<dbReference type="HOGENOM" id="CLU_006842_2_0_1"/>